<dbReference type="OrthoDB" id="1470350at2759"/>
<dbReference type="GO" id="GO:0016705">
    <property type="term" value="F:oxidoreductase activity, acting on paired donors, with incorporation or reduction of molecular oxygen"/>
    <property type="evidence" value="ECO:0007669"/>
    <property type="project" value="InterPro"/>
</dbReference>
<dbReference type="InterPro" id="IPR051339">
    <property type="entry name" value="DnaJ_subfamily_B"/>
</dbReference>
<keyword evidence="1" id="KW-0143">Chaperone</keyword>
<dbReference type="Pfam" id="PF00067">
    <property type="entry name" value="p450"/>
    <property type="match status" value="1"/>
</dbReference>
<organism evidence="3 4">
    <name type="scientific">Castanea mollissima</name>
    <name type="common">Chinese chestnut</name>
    <dbReference type="NCBI Taxonomy" id="60419"/>
    <lineage>
        <taxon>Eukaryota</taxon>
        <taxon>Viridiplantae</taxon>
        <taxon>Streptophyta</taxon>
        <taxon>Embryophyta</taxon>
        <taxon>Tracheophyta</taxon>
        <taxon>Spermatophyta</taxon>
        <taxon>Magnoliopsida</taxon>
        <taxon>eudicotyledons</taxon>
        <taxon>Gunneridae</taxon>
        <taxon>Pentapetalae</taxon>
        <taxon>rosids</taxon>
        <taxon>fabids</taxon>
        <taxon>Fagales</taxon>
        <taxon>Fagaceae</taxon>
        <taxon>Castanea</taxon>
    </lineage>
</organism>
<keyword evidence="4" id="KW-1185">Reference proteome</keyword>
<dbReference type="Proteomes" id="UP000737018">
    <property type="component" value="Unassembled WGS sequence"/>
</dbReference>
<dbReference type="InterPro" id="IPR001128">
    <property type="entry name" value="Cyt_P450"/>
</dbReference>
<name>A0A8J4QZ40_9ROSI</name>
<evidence type="ECO:0000313" key="4">
    <source>
        <dbReference type="Proteomes" id="UP000737018"/>
    </source>
</evidence>
<evidence type="ECO:0000313" key="3">
    <source>
        <dbReference type="EMBL" id="KAF3955519.1"/>
    </source>
</evidence>
<comment type="caution">
    <text evidence="3">The sequence shown here is derived from an EMBL/GenBank/DDBJ whole genome shotgun (WGS) entry which is preliminary data.</text>
</comment>
<dbReference type="GO" id="GO:0005829">
    <property type="term" value="C:cytosol"/>
    <property type="evidence" value="ECO:0007669"/>
    <property type="project" value="TreeGrafter"/>
</dbReference>
<dbReference type="SUPFAM" id="SSF48264">
    <property type="entry name" value="Cytochrome P450"/>
    <property type="match status" value="1"/>
</dbReference>
<protein>
    <recommendedName>
        <fullName evidence="2">Chaperone DnaJ C-terminal domain-containing protein</fullName>
    </recommendedName>
</protein>
<dbReference type="EMBL" id="JRKL02003355">
    <property type="protein sequence ID" value="KAF3955519.1"/>
    <property type="molecule type" value="Genomic_DNA"/>
</dbReference>
<dbReference type="PANTHER" id="PTHR24078">
    <property type="entry name" value="DNAJ HOMOLOG SUBFAMILY C MEMBER"/>
    <property type="match status" value="1"/>
</dbReference>
<dbReference type="SUPFAM" id="SSF49493">
    <property type="entry name" value="HSP40/DnaJ peptide-binding domain"/>
    <property type="match status" value="1"/>
</dbReference>
<sequence>MNKVRDSCLNGVSINLSWIDILTGLLPSLKSTGREIDAYRDEVLEEHYKIVKFGDDEHLNKKDFVDILQKDGMHGYELRHGNLKAILLNMLIGGGDSTSTTLKWPNFEVKNERERRRANPIASTKKNLTSPVTDIVKPGYEMVIPNEGMPISKEPSKRGNLIIKFDVIYPSRLSSEQKSDLRRALGGSES</sequence>
<dbReference type="GO" id="GO:0020037">
    <property type="term" value="F:heme binding"/>
    <property type="evidence" value="ECO:0007669"/>
    <property type="project" value="InterPro"/>
</dbReference>
<dbReference type="Gene3D" id="2.60.260.20">
    <property type="entry name" value="Urease metallochaperone UreE, N-terminal domain"/>
    <property type="match status" value="1"/>
</dbReference>
<accession>A0A8J4QZ40</accession>
<dbReference type="InterPro" id="IPR002939">
    <property type="entry name" value="DnaJ_C"/>
</dbReference>
<gene>
    <name evidence="3" type="ORF">CMV_019268</name>
</gene>
<dbReference type="GO" id="GO:0005506">
    <property type="term" value="F:iron ion binding"/>
    <property type="evidence" value="ECO:0007669"/>
    <property type="project" value="InterPro"/>
</dbReference>
<dbReference type="AlphaFoldDB" id="A0A8J4QZ40"/>
<dbReference type="InterPro" id="IPR008971">
    <property type="entry name" value="HSP40/DnaJ_pept-bd"/>
</dbReference>
<dbReference type="Pfam" id="PF01556">
    <property type="entry name" value="DnaJ_C"/>
    <property type="match status" value="1"/>
</dbReference>
<reference evidence="3" key="1">
    <citation type="submission" date="2020-03" db="EMBL/GenBank/DDBJ databases">
        <title>Castanea mollissima Vanexum genome sequencing.</title>
        <authorList>
            <person name="Staton M."/>
        </authorList>
    </citation>
    <scope>NUCLEOTIDE SEQUENCE</scope>
    <source>
        <tissue evidence="3">Leaf</tissue>
    </source>
</reference>
<proteinExistence type="predicted"/>
<dbReference type="InterPro" id="IPR036396">
    <property type="entry name" value="Cyt_P450_sf"/>
</dbReference>
<dbReference type="GO" id="GO:0006457">
    <property type="term" value="P:protein folding"/>
    <property type="evidence" value="ECO:0007669"/>
    <property type="project" value="InterPro"/>
</dbReference>
<dbReference type="GO" id="GO:0051087">
    <property type="term" value="F:protein-folding chaperone binding"/>
    <property type="evidence" value="ECO:0007669"/>
    <property type="project" value="TreeGrafter"/>
</dbReference>
<dbReference type="GO" id="GO:0004497">
    <property type="term" value="F:monooxygenase activity"/>
    <property type="evidence" value="ECO:0007669"/>
    <property type="project" value="InterPro"/>
</dbReference>
<evidence type="ECO:0000259" key="2">
    <source>
        <dbReference type="Pfam" id="PF01556"/>
    </source>
</evidence>
<dbReference type="PANTHER" id="PTHR24078:SF175">
    <property type="entry name" value="DNAJ HEAT SHOCK FAMILY PROTEIN"/>
    <property type="match status" value="1"/>
</dbReference>
<evidence type="ECO:0000256" key="1">
    <source>
        <dbReference type="ARBA" id="ARBA00023186"/>
    </source>
</evidence>
<dbReference type="GO" id="GO:0051082">
    <property type="term" value="F:unfolded protein binding"/>
    <property type="evidence" value="ECO:0007669"/>
    <property type="project" value="InterPro"/>
</dbReference>
<feature type="domain" description="Chaperone DnaJ C-terminal" evidence="2">
    <location>
        <begin position="131"/>
        <end position="170"/>
    </location>
</feature>